<keyword evidence="4" id="KW-0675">Receptor</keyword>
<sequence>MAAQNPESNTDLFDLYFTIADLNQDGRISGAEAASFFQGANLPKNVLAQIWGGVDRNRNGFLGRAEFYDALKLTTVAQSKRELTPTVIKAALTGPASPKIPAPQINLATTNGFDENSTIDLFDLYFRRADLNQDGRISGAEAASFFQGANLPKNVLAQIWDGVDRNRNGFLSRAEFYDALKLTTVAQSNRELTPNIINAALTGPASLKIPAPQINLAALTGPASLKIPAPQINLAATDDFDKNSITRLLSDLARIKELDVSLKNIQIEKPFNEDMQMDEFEVKNELNELLDQEIEMWKQKATVKQLYGGERNSG</sequence>
<dbReference type="PANTHER" id="PTHR11216">
    <property type="entry name" value="EH DOMAIN"/>
    <property type="match status" value="1"/>
</dbReference>
<evidence type="ECO:0000259" key="3">
    <source>
        <dbReference type="PROSITE" id="PS50222"/>
    </source>
</evidence>
<dbReference type="Pfam" id="PF12763">
    <property type="entry name" value="EH"/>
    <property type="match status" value="2"/>
</dbReference>
<dbReference type="PROSITE" id="PS50222">
    <property type="entry name" value="EF_HAND_2"/>
    <property type="match status" value="2"/>
</dbReference>
<organism evidence="4 5">
    <name type="scientific">Thalictrum thalictroides</name>
    <name type="common">Rue-anemone</name>
    <name type="synonym">Anemone thalictroides</name>
    <dbReference type="NCBI Taxonomy" id="46969"/>
    <lineage>
        <taxon>Eukaryota</taxon>
        <taxon>Viridiplantae</taxon>
        <taxon>Streptophyta</taxon>
        <taxon>Embryophyta</taxon>
        <taxon>Tracheophyta</taxon>
        <taxon>Spermatophyta</taxon>
        <taxon>Magnoliopsida</taxon>
        <taxon>Ranunculales</taxon>
        <taxon>Ranunculaceae</taxon>
        <taxon>Thalictroideae</taxon>
        <taxon>Thalictrum</taxon>
    </lineage>
</organism>
<evidence type="ECO:0000313" key="4">
    <source>
        <dbReference type="EMBL" id="KAF5198631.1"/>
    </source>
</evidence>
<dbReference type="PROSITE" id="PS50031">
    <property type="entry name" value="EH"/>
    <property type="match status" value="2"/>
</dbReference>
<feature type="domain" description="EH" evidence="2">
    <location>
        <begin position="9"/>
        <end position="99"/>
    </location>
</feature>
<keyword evidence="5" id="KW-1185">Reference proteome</keyword>
<evidence type="ECO:0000313" key="5">
    <source>
        <dbReference type="Proteomes" id="UP000554482"/>
    </source>
</evidence>
<accession>A0A7J6WMN5</accession>
<dbReference type="GO" id="GO:0006897">
    <property type="term" value="P:endocytosis"/>
    <property type="evidence" value="ECO:0007669"/>
    <property type="project" value="TreeGrafter"/>
</dbReference>
<dbReference type="PANTHER" id="PTHR11216:SF161">
    <property type="entry name" value="CALCIUM-BINDING EF HAND FAMILY PROTEIN"/>
    <property type="match status" value="1"/>
</dbReference>
<name>A0A7J6WMN5_THATH</name>
<dbReference type="GO" id="GO:0005634">
    <property type="term" value="C:nucleus"/>
    <property type="evidence" value="ECO:0007669"/>
    <property type="project" value="TreeGrafter"/>
</dbReference>
<dbReference type="InterPro" id="IPR011992">
    <property type="entry name" value="EF-hand-dom_pair"/>
</dbReference>
<dbReference type="InterPro" id="IPR000261">
    <property type="entry name" value="EH_dom"/>
</dbReference>
<proteinExistence type="predicted"/>
<evidence type="ECO:0000259" key="2">
    <source>
        <dbReference type="PROSITE" id="PS50031"/>
    </source>
</evidence>
<dbReference type="SMART" id="SM00054">
    <property type="entry name" value="EFh"/>
    <property type="match status" value="4"/>
</dbReference>
<dbReference type="PROSITE" id="PS00018">
    <property type="entry name" value="EF_HAND_1"/>
    <property type="match status" value="2"/>
</dbReference>
<dbReference type="SMART" id="SM00027">
    <property type="entry name" value="EH"/>
    <property type="match status" value="2"/>
</dbReference>
<dbReference type="GO" id="GO:0005886">
    <property type="term" value="C:plasma membrane"/>
    <property type="evidence" value="ECO:0007669"/>
    <property type="project" value="TreeGrafter"/>
</dbReference>
<feature type="domain" description="EF-hand" evidence="3">
    <location>
        <begin position="42"/>
        <end position="77"/>
    </location>
</feature>
<dbReference type="GO" id="GO:0005737">
    <property type="term" value="C:cytoplasm"/>
    <property type="evidence" value="ECO:0007669"/>
    <property type="project" value="TreeGrafter"/>
</dbReference>
<dbReference type="CDD" id="cd00052">
    <property type="entry name" value="EH"/>
    <property type="match status" value="2"/>
</dbReference>
<feature type="domain" description="EF-hand" evidence="3">
    <location>
        <begin position="151"/>
        <end position="186"/>
    </location>
</feature>
<feature type="domain" description="EH" evidence="2">
    <location>
        <begin position="118"/>
        <end position="208"/>
    </location>
</feature>
<dbReference type="Gene3D" id="1.10.238.10">
    <property type="entry name" value="EF-hand"/>
    <property type="match status" value="2"/>
</dbReference>
<dbReference type="Proteomes" id="UP000554482">
    <property type="component" value="Unassembled WGS sequence"/>
</dbReference>
<dbReference type="SUPFAM" id="SSF47473">
    <property type="entry name" value="EF-hand"/>
    <property type="match status" value="1"/>
</dbReference>
<protein>
    <submittedName>
        <fullName evidence="4">Epidermal growth factor receptor substrate 15-like protein</fullName>
    </submittedName>
</protein>
<evidence type="ECO:0000256" key="1">
    <source>
        <dbReference type="ARBA" id="ARBA00022837"/>
    </source>
</evidence>
<dbReference type="OrthoDB" id="1716136at2759"/>
<keyword evidence="1" id="KW-0106">Calcium</keyword>
<dbReference type="AlphaFoldDB" id="A0A7J6WMN5"/>
<dbReference type="GO" id="GO:0005509">
    <property type="term" value="F:calcium ion binding"/>
    <property type="evidence" value="ECO:0007669"/>
    <property type="project" value="InterPro"/>
</dbReference>
<reference evidence="4 5" key="1">
    <citation type="submission" date="2020-06" db="EMBL/GenBank/DDBJ databases">
        <title>Transcriptomic and genomic resources for Thalictrum thalictroides and T. hernandezii: Facilitating candidate gene discovery in an emerging model plant lineage.</title>
        <authorList>
            <person name="Arias T."/>
            <person name="Riano-Pachon D.M."/>
            <person name="Di Stilio V.S."/>
        </authorList>
    </citation>
    <scope>NUCLEOTIDE SEQUENCE [LARGE SCALE GENOMIC DNA]</scope>
    <source>
        <strain evidence="5">cv. WT478/WT964</strain>
        <tissue evidence="4">Leaves</tissue>
    </source>
</reference>
<dbReference type="InterPro" id="IPR002048">
    <property type="entry name" value="EF_hand_dom"/>
</dbReference>
<dbReference type="GO" id="GO:0016197">
    <property type="term" value="P:endosomal transport"/>
    <property type="evidence" value="ECO:0007669"/>
    <property type="project" value="TreeGrafter"/>
</dbReference>
<comment type="caution">
    <text evidence="4">The sequence shown here is derived from an EMBL/GenBank/DDBJ whole genome shotgun (WGS) entry which is preliminary data.</text>
</comment>
<gene>
    <name evidence="4" type="ORF">FRX31_011782</name>
</gene>
<dbReference type="EMBL" id="JABWDY010013045">
    <property type="protein sequence ID" value="KAF5198631.1"/>
    <property type="molecule type" value="Genomic_DNA"/>
</dbReference>
<dbReference type="InterPro" id="IPR018247">
    <property type="entry name" value="EF_Hand_1_Ca_BS"/>
</dbReference>